<dbReference type="EMBL" id="BJWL01000459">
    <property type="protein sequence ID" value="GFS46026.1"/>
    <property type="molecule type" value="Genomic_DNA"/>
</dbReference>
<dbReference type="AlphaFoldDB" id="A0A7J0DZP0"/>
<sequence length="189" mass="19155">MDSLVPESLETIESYLAPVAPTIALTSRPDLSLSQHIPAHRVTNATPAISSGPTPIADHIAFAASSDSGPRSTGVSALPIAVSVGVPTSAATLGFTATLVTGTPFFSGSDVATILANLDGLPRPIPLFESPQVQIPPASAVRAPLKVCIHCTPPSAPLPNSSSVSGTSPSPLVPTFCFTPLSFSYSSPS</sequence>
<name>A0A7J0DZP0_9ERIC</name>
<dbReference type="Proteomes" id="UP000585474">
    <property type="component" value="Unassembled WGS sequence"/>
</dbReference>
<organism evidence="1 2">
    <name type="scientific">Actinidia rufa</name>
    <dbReference type="NCBI Taxonomy" id="165716"/>
    <lineage>
        <taxon>Eukaryota</taxon>
        <taxon>Viridiplantae</taxon>
        <taxon>Streptophyta</taxon>
        <taxon>Embryophyta</taxon>
        <taxon>Tracheophyta</taxon>
        <taxon>Spermatophyta</taxon>
        <taxon>Magnoliopsida</taxon>
        <taxon>eudicotyledons</taxon>
        <taxon>Gunneridae</taxon>
        <taxon>Pentapetalae</taxon>
        <taxon>asterids</taxon>
        <taxon>Ericales</taxon>
        <taxon>Actinidiaceae</taxon>
        <taxon>Actinidia</taxon>
    </lineage>
</organism>
<accession>A0A7J0DZP0</accession>
<protein>
    <submittedName>
        <fullName evidence="1">Uncharacterized protein</fullName>
    </submittedName>
</protein>
<proteinExistence type="predicted"/>
<evidence type="ECO:0000313" key="2">
    <source>
        <dbReference type="Proteomes" id="UP000585474"/>
    </source>
</evidence>
<keyword evidence="2" id="KW-1185">Reference proteome</keyword>
<gene>
    <name evidence="1" type="ORF">Acr_00g0099660</name>
</gene>
<reference evidence="2" key="1">
    <citation type="submission" date="2019-07" db="EMBL/GenBank/DDBJ databases">
        <title>De Novo Assembly of kiwifruit Actinidia rufa.</title>
        <authorList>
            <person name="Sugita-Konishi S."/>
            <person name="Sato K."/>
            <person name="Mori E."/>
            <person name="Abe Y."/>
            <person name="Kisaki G."/>
            <person name="Hamano K."/>
            <person name="Suezawa K."/>
            <person name="Otani M."/>
            <person name="Fukuda T."/>
            <person name="Manabe T."/>
            <person name="Gomi K."/>
            <person name="Tabuchi M."/>
            <person name="Akimitsu K."/>
            <person name="Kataoka I."/>
        </authorList>
    </citation>
    <scope>NUCLEOTIDE SEQUENCE [LARGE SCALE GENOMIC DNA]</scope>
    <source>
        <strain evidence="2">cv. Fuchu</strain>
    </source>
</reference>
<evidence type="ECO:0000313" key="1">
    <source>
        <dbReference type="EMBL" id="GFS46026.1"/>
    </source>
</evidence>
<comment type="caution">
    <text evidence="1">The sequence shown here is derived from an EMBL/GenBank/DDBJ whole genome shotgun (WGS) entry which is preliminary data.</text>
</comment>